<gene>
    <name evidence="2" type="ORF">FDA94_20255</name>
</gene>
<dbReference type="EMBL" id="SZQA01000019">
    <property type="protein sequence ID" value="TKK86793.1"/>
    <property type="molecule type" value="Genomic_DNA"/>
</dbReference>
<protein>
    <submittedName>
        <fullName evidence="2">General secretion pathway protein GspK</fullName>
    </submittedName>
</protein>
<sequence>MDQVPRSAARGFLWAVAPLVTIGFATPFTFGWAGFQRRSWWLVLSSVLYAASMAAWLLIGNATGTPSGIWAGVMVLGLFVSWLGGTLHAFAVRRRVFGPACPFERARLLRKEARALATRNPGRARRLGVGRPDLGRRFDDGGLVDMNHAPAIVLRTVPGMTPDLVERVLEARSRTVTFTSAEDLSDLLDLPVTSRDELSEYGVYLP</sequence>
<feature type="transmembrane region" description="Helical" evidence="1">
    <location>
        <begin position="12"/>
        <end position="33"/>
    </location>
</feature>
<dbReference type="AlphaFoldDB" id="A0A4V5UZ24"/>
<evidence type="ECO:0000313" key="2">
    <source>
        <dbReference type="EMBL" id="TKK86793.1"/>
    </source>
</evidence>
<keyword evidence="3" id="KW-1185">Reference proteome</keyword>
<proteinExistence type="predicted"/>
<dbReference type="Proteomes" id="UP000308705">
    <property type="component" value="Unassembled WGS sequence"/>
</dbReference>
<keyword evidence="1" id="KW-1133">Transmembrane helix</keyword>
<comment type="caution">
    <text evidence="2">The sequence shown here is derived from an EMBL/GenBank/DDBJ whole genome shotgun (WGS) entry which is preliminary data.</text>
</comment>
<dbReference type="OrthoDB" id="5184981at2"/>
<dbReference type="SUPFAM" id="SSF47781">
    <property type="entry name" value="RuvA domain 2-like"/>
    <property type="match status" value="1"/>
</dbReference>
<evidence type="ECO:0000313" key="3">
    <source>
        <dbReference type="Proteomes" id="UP000308705"/>
    </source>
</evidence>
<organism evidence="2 3">
    <name type="scientific">Herbidospora galbida</name>
    <dbReference type="NCBI Taxonomy" id="2575442"/>
    <lineage>
        <taxon>Bacteria</taxon>
        <taxon>Bacillati</taxon>
        <taxon>Actinomycetota</taxon>
        <taxon>Actinomycetes</taxon>
        <taxon>Streptosporangiales</taxon>
        <taxon>Streptosporangiaceae</taxon>
        <taxon>Herbidospora</taxon>
    </lineage>
</organism>
<accession>A0A4V5UZ24</accession>
<dbReference type="InterPro" id="IPR010994">
    <property type="entry name" value="RuvA_2-like"/>
</dbReference>
<feature type="transmembrane region" description="Helical" evidence="1">
    <location>
        <begin position="68"/>
        <end position="90"/>
    </location>
</feature>
<keyword evidence="1" id="KW-0812">Transmembrane</keyword>
<feature type="transmembrane region" description="Helical" evidence="1">
    <location>
        <begin position="40"/>
        <end position="62"/>
    </location>
</feature>
<reference evidence="2 3" key="1">
    <citation type="submission" date="2019-04" db="EMBL/GenBank/DDBJ databases">
        <title>Herbidospora sp. NEAU-GS14.nov., a novel actinomycete isolated from soil.</title>
        <authorList>
            <person name="Han L."/>
        </authorList>
    </citation>
    <scope>NUCLEOTIDE SEQUENCE [LARGE SCALE GENOMIC DNA]</scope>
    <source>
        <strain evidence="2 3">NEAU-GS14</strain>
    </source>
</reference>
<keyword evidence="1" id="KW-0472">Membrane</keyword>
<name>A0A4V5UZ24_9ACTN</name>
<dbReference type="RefSeq" id="WP_137248643.1">
    <property type="nucleotide sequence ID" value="NZ_SZQA01000019.1"/>
</dbReference>
<evidence type="ECO:0000256" key="1">
    <source>
        <dbReference type="SAM" id="Phobius"/>
    </source>
</evidence>